<dbReference type="RefSeq" id="XP_031379525.1">
    <property type="nucleotide sequence ID" value="XM_031523665.1"/>
</dbReference>
<dbReference type="GO" id="GO:0019432">
    <property type="term" value="P:triglyceride biosynthetic process"/>
    <property type="evidence" value="ECO:0007669"/>
    <property type="project" value="UniProtKB-UniPathway"/>
</dbReference>
<evidence type="ECO:0000313" key="17">
    <source>
        <dbReference type="Proteomes" id="UP000515151"/>
    </source>
</evidence>
<keyword evidence="5" id="KW-0808">Transferase</keyword>
<evidence type="ECO:0000256" key="7">
    <source>
        <dbReference type="ARBA" id="ARBA00023315"/>
    </source>
</evidence>
<reference evidence="15" key="2">
    <citation type="submission" date="2017-06" db="EMBL/GenBank/DDBJ databases">
        <title>The pomegranate genome and the genomics of punicalagin biosynthesis.</title>
        <authorList>
            <person name="Xu C."/>
        </authorList>
    </citation>
    <scope>NUCLEOTIDE SEQUENCE [LARGE SCALE GENOMIC DNA]</scope>
    <source>
        <tissue evidence="15">Fresh leaf</tissue>
    </source>
</reference>
<evidence type="ECO:0000256" key="4">
    <source>
        <dbReference type="ARBA" id="ARBA00005189"/>
    </source>
</evidence>
<dbReference type="InterPro" id="IPR004255">
    <property type="entry name" value="O-acyltransferase_WSD1_N"/>
</dbReference>
<evidence type="ECO:0000256" key="1">
    <source>
        <dbReference type="ARBA" id="ARBA00004162"/>
    </source>
</evidence>
<evidence type="ECO:0000256" key="3">
    <source>
        <dbReference type="ARBA" id="ARBA00004771"/>
    </source>
</evidence>
<reference evidence="18" key="4">
    <citation type="submission" date="2025-04" db="UniProtKB">
        <authorList>
            <consortium name="RefSeq"/>
        </authorList>
    </citation>
    <scope>IDENTIFICATION</scope>
    <source>
        <tissue evidence="18">Leaf</tissue>
    </source>
</reference>
<keyword evidence="6" id="KW-0256">Endoplasmic reticulum</keyword>
<feature type="compositionally biased region" description="Basic and acidic residues" evidence="11">
    <location>
        <begin position="482"/>
        <end position="495"/>
    </location>
</feature>
<evidence type="ECO:0000256" key="5">
    <source>
        <dbReference type="ARBA" id="ARBA00022679"/>
    </source>
</evidence>
<feature type="transmembrane region" description="Helical" evidence="12">
    <location>
        <begin position="366"/>
        <end position="386"/>
    </location>
</feature>
<dbReference type="EMBL" id="MTKT01004810">
    <property type="protein sequence ID" value="OWM69745.1"/>
    <property type="molecule type" value="Genomic_DNA"/>
</dbReference>
<dbReference type="GO" id="GO:0005886">
    <property type="term" value="C:plasma membrane"/>
    <property type="evidence" value="ECO:0007669"/>
    <property type="project" value="UniProtKB-SubCell"/>
</dbReference>
<evidence type="ECO:0000256" key="9">
    <source>
        <dbReference type="ARBA" id="ARBA00047604"/>
    </source>
</evidence>
<dbReference type="InterPro" id="IPR023213">
    <property type="entry name" value="CAT-like_dom_sf"/>
</dbReference>
<proteinExistence type="inferred from homology"/>
<evidence type="ECO:0000313" key="15">
    <source>
        <dbReference type="EMBL" id="OWM69745.1"/>
    </source>
</evidence>
<dbReference type="InterPro" id="IPR045034">
    <property type="entry name" value="O-acyltransferase_WSD1-like"/>
</dbReference>
<dbReference type="PANTHER" id="PTHR31650:SF41">
    <property type="entry name" value="O-ACYLTRANSFERASE WSD1-LIKE ISOFORM X1"/>
    <property type="match status" value="1"/>
</dbReference>
<dbReference type="UniPathway" id="UPA00282"/>
<keyword evidence="17" id="KW-1185">Reference proteome</keyword>
<feature type="transmembrane region" description="Helical" evidence="12">
    <location>
        <begin position="204"/>
        <end position="223"/>
    </location>
</feature>
<dbReference type="GO" id="GO:0004144">
    <property type="term" value="F:diacylglycerol O-acyltransferase activity"/>
    <property type="evidence" value="ECO:0007669"/>
    <property type="project" value="UniProtKB-EC"/>
</dbReference>
<organism evidence="15 16">
    <name type="scientific">Punica granatum</name>
    <name type="common">Pomegranate</name>
    <dbReference type="NCBI Taxonomy" id="22663"/>
    <lineage>
        <taxon>Eukaryota</taxon>
        <taxon>Viridiplantae</taxon>
        <taxon>Streptophyta</taxon>
        <taxon>Embryophyta</taxon>
        <taxon>Tracheophyta</taxon>
        <taxon>Spermatophyta</taxon>
        <taxon>Magnoliopsida</taxon>
        <taxon>eudicotyledons</taxon>
        <taxon>Gunneridae</taxon>
        <taxon>Pentapetalae</taxon>
        <taxon>rosids</taxon>
        <taxon>malvids</taxon>
        <taxon>Myrtales</taxon>
        <taxon>Lythraceae</taxon>
        <taxon>Punica</taxon>
    </lineage>
</organism>
<dbReference type="AlphaFoldDB" id="A0A218WAD4"/>
<keyword evidence="12" id="KW-1133">Transmembrane helix</keyword>
<comment type="pathway">
    <text evidence="4">Lipid metabolism.</text>
</comment>
<dbReference type="Pfam" id="PF03007">
    <property type="entry name" value="WS_DGAT_cat"/>
    <property type="match status" value="1"/>
</dbReference>
<dbReference type="SUPFAM" id="SSF52777">
    <property type="entry name" value="CoA-dependent acyltransferases"/>
    <property type="match status" value="1"/>
</dbReference>
<dbReference type="GO" id="GO:0047196">
    <property type="term" value="F:long-chain-alcohol O-fatty-acyltransferase activity"/>
    <property type="evidence" value="ECO:0007669"/>
    <property type="project" value="UniProtKB-EC"/>
</dbReference>
<reference evidence="16" key="1">
    <citation type="journal article" date="2017" name="Plant J.">
        <title>The pomegranate (Punica granatum L.) genome and the genomics of punicalagin biosynthesis.</title>
        <authorList>
            <person name="Qin G."/>
            <person name="Xu C."/>
            <person name="Ming R."/>
            <person name="Tang H."/>
            <person name="Guyot R."/>
            <person name="Kramer E.M."/>
            <person name="Hu Y."/>
            <person name="Yi X."/>
            <person name="Qi Y."/>
            <person name="Xu X."/>
            <person name="Gao Z."/>
            <person name="Pan H."/>
            <person name="Jian J."/>
            <person name="Tian Y."/>
            <person name="Yue Z."/>
            <person name="Xu Y."/>
        </authorList>
    </citation>
    <scope>NUCLEOTIDE SEQUENCE [LARGE SCALE GENOMIC DNA]</scope>
    <source>
        <strain evidence="16">cv. Dabenzi</strain>
    </source>
</reference>
<comment type="catalytic activity">
    <reaction evidence="9">
        <text>a long chain fatty alcohol + a fatty acyl-CoA = a long-chain alcohol wax ester + CoA</text>
        <dbReference type="Rhea" id="RHEA:38443"/>
        <dbReference type="ChEBI" id="CHEBI:17135"/>
        <dbReference type="ChEBI" id="CHEBI:57287"/>
        <dbReference type="ChEBI" id="CHEBI:77636"/>
        <dbReference type="ChEBI" id="CHEBI:235323"/>
        <dbReference type="EC" id="2.3.1.75"/>
    </reaction>
</comment>
<feature type="region of interest" description="Disordered" evidence="11">
    <location>
        <begin position="482"/>
        <end position="507"/>
    </location>
</feature>
<feature type="domain" description="O-acyltransferase WSD1-like N-terminal" evidence="13">
    <location>
        <begin position="91"/>
        <end position="191"/>
    </location>
</feature>
<evidence type="ECO:0000313" key="16">
    <source>
        <dbReference type="Proteomes" id="UP000197138"/>
    </source>
</evidence>
<evidence type="ECO:0000256" key="2">
    <source>
        <dbReference type="ARBA" id="ARBA00004586"/>
    </source>
</evidence>
<comment type="catalytic activity">
    <reaction evidence="10">
        <text>an acyl-CoA + a 1,2-diacyl-sn-glycerol = a triacyl-sn-glycerol + CoA</text>
        <dbReference type="Rhea" id="RHEA:10868"/>
        <dbReference type="ChEBI" id="CHEBI:17815"/>
        <dbReference type="ChEBI" id="CHEBI:57287"/>
        <dbReference type="ChEBI" id="CHEBI:58342"/>
        <dbReference type="ChEBI" id="CHEBI:64615"/>
        <dbReference type="EC" id="2.3.1.20"/>
    </reaction>
</comment>
<gene>
    <name evidence="18" type="primary">LOC116194780</name>
    <name evidence="15" type="ORF">CDL15_Pgr025594</name>
</gene>
<reference evidence="17" key="3">
    <citation type="journal article" date="2020" name="Plant Biotechnol. J.">
        <title>The pomegranate (Punica granatum L.) draft genome dissects genetic divergence between soft- and hard-seeded cultivars.</title>
        <authorList>
            <person name="Luo X."/>
            <person name="Li H."/>
            <person name="Wu Z."/>
            <person name="Yao W."/>
            <person name="Zhao P."/>
            <person name="Cao D."/>
            <person name="Yu H."/>
            <person name="Li K."/>
            <person name="Poudel K."/>
            <person name="Zhao D."/>
            <person name="Zhang F."/>
            <person name="Xia X."/>
            <person name="Chen L."/>
            <person name="Wang Q."/>
            <person name="Jing D."/>
            <person name="Cao S."/>
        </authorList>
    </citation>
    <scope>NUCLEOTIDE SEQUENCE [LARGE SCALE GENOMIC DNA]</scope>
</reference>
<evidence type="ECO:0000256" key="10">
    <source>
        <dbReference type="ARBA" id="ARBA00048109"/>
    </source>
</evidence>
<comment type="similarity">
    <text evidence="8">In the N-terminal section; belongs to the long-chain O-acyltransferase family.</text>
</comment>
<comment type="subcellular location">
    <subcellularLocation>
        <location evidence="1">Cell membrane</location>
        <topology evidence="1">Single-pass membrane protein</topology>
    </subcellularLocation>
    <subcellularLocation>
        <location evidence="2">Endoplasmic reticulum membrane</location>
    </subcellularLocation>
</comment>
<evidence type="ECO:0000259" key="14">
    <source>
        <dbReference type="Pfam" id="PF06974"/>
    </source>
</evidence>
<keyword evidence="7" id="KW-0012">Acyltransferase</keyword>
<evidence type="ECO:0000313" key="18">
    <source>
        <dbReference type="RefSeq" id="XP_031379525.1"/>
    </source>
</evidence>
<dbReference type="Gene3D" id="3.30.559.10">
    <property type="entry name" value="Chloramphenicol acetyltransferase-like domain"/>
    <property type="match status" value="1"/>
</dbReference>
<keyword evidence="12" id="KW-0472">Membrane</keyword>
<dbReference type="OrthoDB" id="619536at2759"/>
<evidence type="ECO:0000259" key="13">
    <source>
        <dbReference type="Pfam" id="PF03007"/>
    </source>
</evidence>
<dbReference type="Pfam" id="PF06974">
    <property type="entry name" value="WS_DGAT_C"/>
    <property type="match status" value="1"/>
</dbReference>
<evidence type="ECO:0000256" key="6">
    <source>
        <dbReference type="ARBA" id="ARBA00022824"/>
    </source>
</evidence>
<sequence>MIMNDGRRNKPSIEFSQTKELMTGSSEVRSDDEPLTPIGRLLFQEEFAHVVHCALGMKHPIDVEAVKASIKDSIMVKHPRFCSLLVRDRHGVERWRRTEIDINRHFVIVNERVAGSEDDEAAVNEYLADFATSSGLILDKPLWEIHVLRAHNSMILRIHHSLGDGTSLLSMLLALCRKADNPGHLPTIPSAKRRRCDGSFWCRALRFLQMVWFTIIFAFGLILRSTFWRDPKNPISGGDGVELWPKKLATARFLLEDMKLAKRAVPNATINDVLLSILSRGLFRYLDEKWPNSMRTGDQMTGVVIANLRDRPGLIEYASMMTKNQGLRWGNRFGLYLAPLYYRKYKDPLDHLRKAKKMFDRRKNSLAAQFSYWIMDILMAGFGAMVSCFFTKRILCNTTFMISNMVGPREEIAYLGNPITYIRVTSSSLPNALTMHMVSYADRADLQILVAKDIIPDPEFLAKCFEDALLEMNAVAAAAGSVRERPKYPKTEKPDPTCLEKPGELDP</sequence>
<dbReference type="PANTHER" id="PTHR31650">
    <property type="entry name" value="O-ACYLTRANSFERASE (WSD1-LIKE) FAMILY PROTEIN"/>
    <property type="match status" value="1"/>
</dbReference>
<dbReference type="Proteomes" id="UP000515151">
    <property type="component" value="Chromosome 2"/>
</dbReference>
<dbReference type="Proteomes" id="UP000197138">
    <property type="component" value="Unassembled WGS sequence"/>
</dbReference>
<evidence type="ECO:0000256" key="8">
    <source>
        <dbReference type="ARBA" id="ARBA00024360"/>
    </source>
</evidence>
<dbReference type="InterPro" id="IPR009721">
    <property type="entry name" value="O-acyltransferase_WSD1_C"/>
</dbReference>
<evidence type="ECO:0000256" key="12">
    <source>
        <dbReference type="SAM" id="Phobius"/>
    </source>
</evidence>
<protein>
    <submittedName>
        <fullName evidence="18">O-acyltransferase WSD1-like</fullName>
    </submittedName>
</protein>
<accession>A0A218WAD4</accession>
<keyword evidence="12" id="KW-0812">Transmembrane</keyword>
<comment type="pathway">
    <text evidence="3">Glycerolipid metabolism; triacylglycerol biosynthesis.</text>
</comment>
<evidence type="ECO:0000256" key="11">
    <source>
        <dbReference type="SAM" id="MobiDB-lite"/>
    </source>
</evidence>
<feature type="domain" description="O-acyltransferase WSD1 C-terminal" evidence="14">
    <location>
        <begin position="329"/>
        <end position="472"/>
    </location>
</feature>
<name>A0A218WAD4_PUNGR</name>
<dbReference type="GO" id="GO:0005789">
    <property type="term" value="C:endoplasmic reticulum membrane"/>
    <property type="evidence" value="ECO:0007669"/>
    <property type="project" value="UniProtKB-SubCell"/>
</dbReference>
<dbReference type="GeneID" id="116194780"/>